<comment type="caution">
    <text evidence="2">The sequence shown here is derived from an EMBL/GenBank/DDBJ whole genome shotgun (WGS) entry which is preliminary data.</text>
</comment>
<accession>A0AAV1LWD7</accession>
<keyword evidence="1" id="KW-1133">Transmembrane helix</keyword>
<dbReference type="AlphaFoldDB" id="A0AAV1LWD7"/>
<protein>
    <submittedName>
        <fullName evidence="2">Uncharacterized protein</fullName>
    </submittedName>
</protein>
<name>A0AAV1LWD7_9NEOP</name>
<keyword evidence="1" id="KW-0812">Transmembrane</keyword>
<proteinExistence type="predicted"/>
<feature type="transmembrane region" description="Helical" evidence="1">
    <location>
        <begin position="65"/>
        <end position="87"/>
    </location>
</feature>
<dbReference type="Proteomes" id="UP001314205">
    <property type="component" value="Unassembled WGS sequence"/>
</dbReference>
<gene>
    <name evidence="2" type="ORF">PARMNEM_LOCUS18618</name>
</gene>
<reference evidence="2 3" key="1">
    <citation type="submission" date="2023-11" db="EMBL/GenBank/DDBJ databases">
        <authorList>
            <person name="Hedman E."/>
            <person name="Englund M."/>
            <person name="Stromberg M."/>
            <person name="Nyberg Akerstrom W."/>
            <person name="Nylinder S."/>
            <person name="Jareborg N."/>
            <person name="Kallberg Y."/>
            <person name="Kronander E."/>
        </authorList>
    </citation>
    <scope>NUCLEOTIDE SEQUENCE [LARGE SCALE GENOMIC DNA]</scope>
</reference>
<keyword evidence="3" id="KW-1185">Reference proteome</keyword>
<sequence length="414" mass="47518">MTPARTVRRKERNCPAANLECQISGVRVCIDALSACDGVPNCGAYDIYDEDRLMCGEPSGLQHNVYLATCTFLAVLLTLLYTVHYWLKRCVPRVSEAFFVYTDRSENVLNLETIMRSPNDDDDDSKIIYGEHFFGDDELDIDNSDKFKQNFFKKVWKLCLGICLKHQPKKYVHEETSAVLHLPPKRISSFAELELSKIGPKRAVDVCVQTEGSLEHAFINKIKQQKMECKELFYTDKYEKLKKDKNTIKRKHTDELNILKFMKESRSDSIQSDPVNKSSKLLNNVSTSLELEVDDEKELLSTIYEPQSTGSHKIDSAKVITRCDIHSEKIEPTVRKHLRFDEAATTIPSVNTDEEILDGDEKYRKPLVVLGTEKLRYSGTIDKLDQQGSGREFMRFWSGNKVKKTKKKKNVTTH</sequence>
<organism evidence="2 3">
    <name type="scientific">Parnassius mnemosyne</name>
    <name type="common">clouded apollo</name>
    <dbReference type="NCBI Taxonomy" id="213953"/>
    <lineage>
        <taxon>Eukaryota</taxon>
        <taxon>Metazoa</taxon>
        <taxon>Ecdysozoa</taxon>
        <taxon>Arthropoda</taxon>
        <taxon>Hexapoda</taxon>
        <taxon>Insecta</taxon>
        <taxon>Pterygota</taxon>
        <taxon>Neoptera</taxon>
        <taxon>Endopterygota</taxon>
        <taxon>Lepidoptera</taxon>
        <taxon>Glossata</taxon>
        <taxon>Ditrysia</taxon>
        <taxon>Papilionoidea</taxon>
        <taxon>Papilionidae</taxon>
        <taxon>Parnassiinae</taxon>
        <taxon>Parnassini</taxon>
        <taxon>Parnassius</taxon>
        <taxon>Driopa</taxon>
    </lineage>
</organism>
<evidence type="ECO:0000313" key="3">
    <source>
        <dbReference type="Proteomes" id="UP001314205"/>
    </source>
</evidence>
<evidence type="ECO:0000313" key="2">
    <source>
        <dbReference type="EMBL" id="CAK1599773.1"/>
    </source>
</evidence>
<keyword evidence="1" id="KW-0472">Membrane</keyword>
<dbReference type="EMBL" id="CAVLGL010000115">
    <property type="protein sequence ID" value="CAK1599773.1"/>
    <property type="molecule type" value="Genomic_DNA"/>
</dbReference>
<evidence type="ECO:0000256" key="1">
    <source>
        <dbReference type="SAM" id="Phobius"/>
    </source>
</evidence>